<proteinExistence type="predicted"/>
<dbReference type="EMBL" id="QZWG01000017">
    <property type="protein sequence ID" value="RZB57333.1"/>
    <property type="molecule type" value="Genomic_DNA"/>
</dbReference>
<evidence type="ECO:0000313" key="1">
    <source>
        <dbReference type="EMBL" id="RZB57333.1"/>
    </source>
</evidence>
<dbReference type="AlphaFoldDB" id="A0A445G816"/>
<evidence type="ECO:0000313" key="2">
    <source>
        <dbReference type="Proteomes" id="UP000289340"/>
    </source>
</evidence>
<comment type="caution">
    <text evidence="1">The sequence shown here is derived from an EMBL/GenBank/DDBJ whole genome shotgun (WGS) entry which is preliminary data.</text>
</comment>
<protein>
    <submittedName>
        <fullName evidence="1">Small GTPase LIP1</fullName>
    </submittedName>
</protein>
<sequence length="111" mass="13331">MKWQIMSYKIRCRDLPCFCILLNGFHPIYSSYNGCDFYVGHLQAAKEARHDKEALVKFFCMLIRRRYFSDEIQIPSPAWSIPSVQRQAQRIDENFTEDDQSYNTRYFLLVF</sequence>
<accession>A0A445G816</accession>
<dbReference type="Proteomes" id="UP000289340">
    <property type="component" value="Chromosome 17"/>
</dbReference>
<reference evidence="1 2" key="1">
    <citation type="submission" date="2018-09" db="EMBL/GenBank/DDBJ databases">
        <title>A high-quality reference genome of wild soybean provides a powerful tool to mine soybean genomes.</title>
        <authorList>
            <person name="Xie M."/>
            <person name="Chung C.Y.L."/>
            <person name="Li M.-W."/>
            <person name="Wong F.-L."/>
            <person name="Chan T.-F."/>
            <person name="Lam H.-M."/>
        </authorList>
    </citation>
    <scope>NUCLEOTIDE SEQUENCE [LARGE SCALE GENOMIC DNA]</scope>
    <source>
        <strain evidence="2">cv. W05</strain>
        <tissue evidence="1">Hypocotyl of etiolated seedlings</tissue>
    </source>
</reference>
<organism evidence="1 2">
    <name type="scientific">Glycine soja</name>
    <name type="common">Wild soybean</name>
    <dbReference type="NCBI Taxonomy" id="3848"/>
    <lineage>
        <taxon>Eukaryota</taxon>
        <taxon>Viridiplantae</taxon>
        <taxon>Streptophyta</taxon>
        <taxon>Embryophyta</taxon>
        <taxon>Tracheophyta</taxon>
        <taxon>Spermatophyta</taxon>
        <taxon>Magnoliopsida</taxon>
        <taxon>eudicotyledons</taxon>
        <taxon>Gunneridae</taxon>
        <taxon>Pentapetalae</taxon>
        <taxon>rosids</taxon>
        <taxon>fabids</taxon>
        <taxon>Fabales</taxon>
        <taxon>Fabaceae</taxon>
        <taxon>Papilionoideae</taxon>
        <taxon>50 kb inversion clade</taxon>
        <taxon>NPAAA clade</taxon>
        <taxon>indigoferoid/millettioid clade</taxon>
        <taxon>Phaseoleae</taxon>
        <taxon>Glycine</taxon>
        <taxon>Glycine subgen. Soja</taxon>
    </lineage>
</organism>
<name>A0A445G816_GLYSO</name>
<gene>
    <name evidence="1" type="ORF">D0Y65_046133</name>
</gene>
<keyword evidence="2" id="KW-1185">Reference proteome</keyword>